<sequence>MTETIYAGSYWGARKESAEACALRMERLFASLANVDPGFAQWFQQGRSRKAALQRPIEPRGPALEALIRRGRDRVFEDLGFRVRGWNGVTDDHDASGFDVTCGGYAQAVNNFCVFSLPTQGPHAERVLTAPILGGIVRSMATAWEPEWAIATSSAHRDLVTENPKPGTFVGWVMYLARSRGSVPPLPAPVRIEPVEDKGTLLILTPERFTVSNPEHVALAEHVRGLLENSGLMKPLTQAA</sequence>
<evidence type="ECO:0000259" key="1">
    <source>
        <dbReference type="Pfam" id="PF15579"/>
    </source>
</evidence>
<evidence type="ECO:0000313" key="2">
    <source>
        <dbReference type="EMBL" id="RKG78865.1"/>
    </source>
</evidence>
<dbReference type="Proteomes" id="UP000268094">
    <property type="component" value="Unassembled WGS sequence"/>
</dbReference>
<dbReference type="InterPro" id="IPR028969">
    <property type="entry name" value="Imm52"/>
</dbReference>
<dbReference type="AlphaFoldDB" id="A0A3A8I6T4"/>
<evidence type="ECO:0000313" key="3">
    <source>
        <dbReference type="Proteomes" id="UP000268094"/>
    </source>
</evidence>
<reference evidence="3" key="1">
    <citation type="submission" date="2018-09" db="EMBL/GenBank/DDBJ databases">
        <authorList>
            <person name="Livingstone P.G."/>
            <person name="Whitworth D.E."/>
        </authorList>
    </citation>
    <scope>NUCLEOTIDE SEQUENCE [LARGE SCALE GENOMIC DNA]</scope>
    <source>
        <strain evidence="3">CA054A</strain>
    </source>
</reference>
<organism evidence="2 3">
    <name type="scientific">Corallococcus terminator</name>
    <dbReference type="NCBI Taxonomy" id="2316733"/>
    <lineage>
        <taxon>Bacteria</taxon>
        <taxon>Pseudomonadati</taxon>
        <taxon>Myxococcota</taxon>
        <taxon>Myxococcia</taxon>
        <taxon>Myxococcales</taxon>
        <taxon>Cystobacterineae</taxon>
        <taxon>Myxococcaceae</taxon>
        <taxon>Corallococcus</taxon>
    </lineage>
</organism>
<dbReference type="EMBL" id="RAVZ01000256">
    <property type="protein sequence ID" value="RKG78865.1"/>
    <property type="molecule type" value="Genomic_DNA"/>
</dbReference>
<protein>
    <recommendedName>
        <fullName evidence="1">Immunity protein 52 domain-containing protein</fullName>
    </recommendedName>
</protein>
<gene>
    <name evidence="2" type="ORF">D7V88_29405</name>
</gene>
<comment type="caution">
    <text evidence="2">The sequence shown here is derived from an EMBL/GenBank/DDBJ whole genome shotgun (WGS) entry which is preliminary data.</text>
</comment>
<keyword evidence="3" id="KW-1185">Reference proteome</keyword>
<accession>A0A3A8I6T4</accession>
<proteinExistence type="predicted"/>
<dbReference type="Pfam" id="PF15579">
    <property type="entry name" value="Imm52"/>
    <property type="match status" value="1"/>
</dbReference>
<name>A0A3A8I6T4_9BACT</name>
<feature type="domain" description="Immunity protein 52" evidence="1">
    <location>
        <begin position="3"/>
        <end position="236"/>
    </location>
</feature>
<dbReference type="OrthoDB" id="5521128at2"/>
<dbReference type="RefSeq" id="WP_120543938.1">
    <property type="nucleotide sequence ID" value="NZ_RAVZ01000256.1"/>
</dbReference>